<name>A0ABV6KC31_9BACI</name>
<dbReference type="Proteomes" id="UP001589838">
    <property type="component" value="Unassembled WGS sequence"/>
</dbReference>
<accession>A0ABV6KC31</accession>
<proteinExistence type="predicted"/>
<feature type="region of interest" description="Disordered" evidence="1">
    <location>
        <begin position="1"/>
        <end position="23"/>
    </location>
</feature>
<reference evidence="2 3" key="1">
    <citation type="submission" date="2024-09" db="EMBL/GenBank/DDBJ databases">
        <authorList>
            <person name="Sun Q."/>
            <person name="Mori K."/>
        </authorList>
    </citation>
    <scope>NUCLEOTIDE SEQUENCE [LARGE SCALE GENOMIC DNA]</scope>
    <source>
        <strain evidence="2 3">NCAIM B.02610</strain>
    </source>
</reference>
<keyword evidence="3" id="KW-1185">Reference proteome</keyword>
<sequence length="49" mass="5765">MTDRTPGDINQIERKAKAEDRQFKKAEKVVNDAIRDLDQHQQDISRNQN</sequence>
<organism evidence="2 3">
    <name type="scientific">Halalkalibacter kiskunsagensis</name>
    <dbReference type="NCBI Taxonomy" id="1548599"/>
    <lineage>
        <taxon>Bacteria</taxon>
        <taxon>Bacillati</taxon>
        <taxon>Bacillota</taxon>
        <taxon>Bacilli</taxon>
        <taxon>Bacillales</taxon>
        <taxon>Bacillaceae</taxon>
        <taxon>Halalkalibacter</taxon>
    </lineage>
</organism>
<dbReference type="RefSeq" id="WP_335960723.1">
    <property type="nucleotide sequence ID" value="NZ_JAXBLX010000012.1"/>
</dbReference>
<evidence type="ECO:0000313" key="2">
    <source>
        <dbReference type="EMBL" id="MFC0470876.1"/>
    </source>
</evidence>
<protein>
    <submittedName>
        <fullName evidence="2">Uncharacterized protein</fullName>
    </submittedName>
</protein>
<evidence type="ECO:0000313" key="3">
    <source>
        <dbReference type="Proteomes" id="UP001589838"/>
    </source>
</evidence>
<gene>
    <name evidence="2" type="ORF">ACFFHM_10310</name>
</gene>
<evidence type="ECO:0000256" key="1">
    <source>
        <dbReference type="SAM" id="MobiDB-lite"/>
    </source>
</evidence>
<dbReference type="EMBL" id="JBHLUX010000027">
    <property type="protein sequence ID" value="MFC0470876.1"/>
    <property type="molecule type" value="Genomic_DNA"/>
</dbReference>
<comment type="caution">
    <text evidence="2">The sequence shown here is derived from an EMBL/GenBank/DDBJ whole genome shotgun (WGS) entry which is preliminary data.</text>
</comment>